<dbReference type="EMBL" id="CP036291">
    <property type="protein sequence ID" value="QDU88629.1"/>
    <property type="molecule type" value="Genomic_DNA"/>
</dbReference>
<dbReference type="CDD" id="cd12152">
    <property type="entry name" value="F1-ATPase_delta"/>
    <property type="match status" value="1"/>
</dbReference>
<comment type="subcellular location">
    <subcellularLocation>
        <location evidence="9">Cell membrane</location>
        <topology evidence="9">Peripheral membrane protein</topology>
    </subcellularLocation>
    <subcellularLocation>
        <location evidence="2">Endomembrane system</location>
        <topology evidence="2">Peripheral membrane protein</topology>
    </subcellularLocation>
</comment>
<dbReference type="AlphaFoldDB" id="A0A518DAX0"/>
<protein>
    <recommendedName>
        <fullName evidence="9">ATP synthase epsilon chain</fullName>
    </recommendedName>
    <alternativeName>
        <fullName evidence="9">ATP synthase F1 sector epsilon subunit</fullName>
    </alternativeName>
    <alternativeName>
        <fullName evidence="9">F-ATPase epsilon subunit</fullName>
    </alternativeName>
</protein>
<comment type="subunit">
    <text evidence="9 10">F-type ATPases have 2 components, CF(1) - the catalytic core - and CF(0) - the membrane proton channel. CF(1) has five subunits: alpha(3), beta(3), gamma(1), delta(1), epsilon(1). CF(0) has three main subunits: a, b and c.</text>
</comment>
<sequence length="137" mass="14524">MADPQSNELHVSVVTPEQTVLETVADFVTVPLFDGEIGIGHQHSPMIGRLGYGEMRVRSAGATVRYYVDGGFVQVEDDRIAVLTGRAVLADQVDAAAATAQLAEAQGRPASGPEEIAVRDRLVSQARGQLRVAGKKA</sequence>
<dbReference type="PANTHER" id="PTHR13822:SF10">
    <property type="entry name" value="ATP SYNTHASE EPSILON CHAIN, CHLOROPLASTIC"/>
    <property type="match status" value="1"/>
</dbReference>
<dbReference type="OrthoDB" id="277064at2"/>
<keyword evidence="9" id="KW-1003">Cell membrane</keyword>
<keyword evidence="7 9" id="KW-0139">CF(1)</keyword>
<evidence type="ECO:0000256" key="5">
    <source>
        <dbReference type="ARBA" id="ARBA00023065"/>
    </source>
</evidence>
<dbReference type="GO" id="GO:0005524">
    <property type="term" value="F:ATP binding"/>
    <property type="evidence" value="ECO:0007669"/>
    <property type="project" value="UniProtKB-UniRule"/>
</dbReference>
<dbReference type="HAMAP" id="MF_00530">
    <property type="entry name" value="ATP_synth_epsil_bac"/>
    <property type="match status" value="1"/>
</dbReference>
<keyword evidence="5 9" id="KW-0406">Ion transport</keyword>
<keyword evidence="13" id="KW-1185">Reference proteome</keyword>
<dbReference type="Pfam" id="PF02823">
    <property type="entry name" value="ATP-synt_DE_N"/>
    <property type="match status" value="1"/>
</dbReference>
<reference evidence="12 13" key="1">
    <citation type="submission" date="2019-02" db="EMBL/GenBank/DDBJ databases">
        <title>Deep-cultivation of Planctomycetes and their phenomic and genomic characterization uncovers novel biology.</title>
        <authorList>
            <person name="Wiegand S."/>
            <person name="Jogler M."/>
            <person name="Boedeker C."/>
            <person name="Pinto D."/>
            <person name="Vollmers J."/>
            <person name="Rivas-Marin E."/>
            <person name="Kohn T."/>
            <person name="Peeters S.H."/>
            <person name="Heuer A."/>
            <person name="Rast P."/>
            <person name="Oberbeckmann S."/>
            <person name="Bunk B."/>
            <person name="Jeske O."/>
            <person name="Meyerdierks A."/>
            <person name="Storesund J.E."/>
            <person name="Kallscheuer N."/>
            <person name="Luecker S."/>
            <person name="Lage O.M."/>
            <person name="Pohl T."/>
            <person name="Merkel B.J."/>
            <person name="Hornburger P."/>
            <person name="Mueller R.-W."/>
            <person name="Bruemmer F."/>
            <person name="Labrenz M."/>
            <person name="Spormann A.M."/>
            <person name="Op den Camp H."/>
            <person name="Overmann J."/>
            <person name="Amann R."/>
            <person name="Jetten M.S.M."/>
            <person name="Mascher T."/>
            <person name="Medema M.H."/>
            <person name="Devos D.P."/>
            <person name="Kaster A.-K."/>
            <person name="Ovreas L."/>
            <person name="Rohde M."/>
            <person name="Galperin M.Y."/>
            <person name="Jogler C."/>
        </authorList>
    </citation>
    <scope>NUCLEOTIDE SEQUENCE [LARGE SCALE GENOMIC DNA]</scope>
    <source>
        <strain evidence="12 13">Pla175</strain>
    </source>
</reference>
<gene>
    <name evidence="9 12" type="primary">atpC</name>
    <name evidence="12" type="ORF">Pla175_20090</name>
</gene>
<feature type="domain" description="ATP synthase F1 complex delta/epsilon subunit N-terminal" evidence="11">
    <location>
        <begin position="9"/>
        <end position="87"/>
    </location>
</feature>
<keyword evidence="6 9" id="KW-0472">Membrane</keyword>
<dbReference type="Proteomes" id="UP000317429">
    <property type="component" value="Chromosome"/>
</dbReference>
<evidence type="ECO:0000256" key="8">
    <source>
        <dbReference type="ARBA" id="ARBA00023310"/>
    </source>
</evidence>
<dbReference type="KEGG" id="pnd:Pla175_20090"/>
<dbReference type="GO" id="GO:0012505">
    <property type="term" value="C:endomembrane system"/>
    <property type="evidence" value="ECO:0007669"/>
    <property type="project" value="UniProtKB-SubCell"/>
</dbReference>
<dbReference type="InterPro" id="IPR036771">
    <property type="entry name" value="ATPsynth_dsu/esu_N"/>
</dbReference>
<evidence type="ECO:0000256" key="6">
    <source>
        <dbReference type="ARBA" id="ARBA00023136"/>
    </source>
</evidence>
<dbReference type="InterPro" id="IPR001469">
    <property type="entry name" value="ATP_synth_F1_dsu/esu"/>
</dbReference>
<evidence type="ECO:0000256" key="2">
    <source>
        <dbReference type="ARBA" id="ARBA00004184"/>
    </source>
</evidence>
<proteinExistence type="inferred from homology"/>
<evidence type="ECO:0000259" key="11">
    <source>
        <dbReference type="Pfam" id="PF02823"/>
    </source>
</evidence>
<name>A0A518DAX0_9BACT</name>
<evidence type="ECO:0000313" key="13">
    <source>
        <dbReference type="Proteomes" id="UP000317429"/>
    </source>
</evidence>
<dbReference type="RefSeq" id="WP_145283748.1">
    <property type="nucleotide sequence ID" value="NZ_CP036291.1"/>
</dbReference>
<evidence type="ECO:0000256" key="4">
    <source>
        <dbReference type="ARBA" id="ARBA00022448"/>
    </source>
</evidence>
<dbReference type="PANTHER" id="PTHR13822">
    <property type="entry name" value="ATP SYNTHASE DELTA/EPSILON CHAIN"/>
    <property type="match status" value="1"/>
</dbReference>
<dbReference type="GO" id="GO:0046933">
    <property type="term" value="F:proton-transporting ATP synthase activity, rotational mechanism"/>
    <property type="evidence" value="ECO:0007669"/>
    <property type="project" value="UniProtKB-UniRule"/>
</dbReference>
<dbReference type="GO" id="GO:0005886">
    <property type="term" value="C:plasma membrane"/>
    <property type="evidence" value="ECO:0007669"/>
    <property type="project" value="UniProtKB-SubCell"/>
</dbReference>
<dbReference type="NCBIfam" id="TIGR01216">
    <property type="entry name" value="ATP_synt_epsi"/>
    <property type="match status" value="1"/>
</dbReference>
<evidence type="ECO:0000256" key="1">
    <source>
        <dbReference type="ARBA" id="ARBA00003543"/>
    </source>
</evidence>
<comment type="similarity">
    <text evidence="3 9 10">Belongs to the ATPase epsilon chain family.</text>
</comment>
<organism evidence="12 13">
    <name type="scientific">Pirellulimonas nuda</name>
    <dbReference type="NCBI Taxonomy" id="2528009"/>
    <lineage>
        <taxon>Bacteria</taxon>
        <taxon>Pseudomonadati</taxon>
        <taxon>Planctomycetota</taxon>
        <taxon>Planctomycetia</taxon>
        <taxon>Pirellulales</taxon>
        <taxon>Lacipirellulaceae</taxon>
        <taxon>Pirellulimonas</taxon>
    </lineage>
</organism>
<keyword evidence="8 9" id="KW-0066">ATP synthesis</keyword>
<evidence type="ECO:0000256" key="3">
    <source>
        <dbReference type="ARBA" id="ARBA00005712"/>
    </source>
</evidence>
<evidence type="ECO:0000313" key="12">
    <source>
        <dbReference type="EMBL" id="QDU88629.1"/>
    </source>
</evidence>
<dbReference type="Gene3D" id="2.60.15.10">
    <property type="entry name" value="F0F1 ATP synthase delta/epsilon subunit, N-terminal"/>
    <property type="match status" value="1"/>
</dbReference>
<accession>A0A518DAX0</accession>
<dbReference type="InterPro" id="IPR020546">
    <property type="entry name" value="ATP_synth_F1_dsu/esu_N"/>
</dbReference>
<evidence type="ECO:0000256" key="7">
    <source>
        <dbReference type="ARBA" id="ARBA00023196"/>
    </source>
</evidence>
<keyword evidence="9" id="KW-0375">Hydrogen ion transport</keyword>
<evidence type="ECO:0000256" key="10">
    <source>
        <dbReference type="RuleBase" id="RU003656"/>
    </source>
</evidence>
<comment type="function">
    <text evidence="1 9">Produces ATP from ADP in the presence of a proton gradient across the membrane.</text>
</comment>
<dbReference type="SUPFAM" id="SSF51344">
    <property type="entry name" value="Epsilon subunit of F1F0-ATP synthase N-terminal domain"/>
    <property type="match status" value="1"/>
</dbReference>
<dbReference type="GO" id="GO:0045259">
    <property type="term" value="C:proton-transporting ATP synthase complex"/>
    <property type="evidence" value="ECO:0007669"/>
    <property type="project" value="UniProtKB-KW"/>
</dbReference>
<keyword evidence="4 9" id="KW-0813">Transport</keyword>
<evidence type="ECO:0000256" key="9">
    <source>
        <dbReference type="HAMAP-Rule" id="MF_00530"/>
    </source>
</evidence>